<keyword evidence="2" id="KW-1185">Reference proteome</keyword>
<dbReference type="AlphaFoldDB" id="A0A4C1Y5Y6"/>
<comment type="caution">
    <text evidence="1">The sequence shown here is derived from an EMBL/GenBank/DDBJ whole genome shotgun (WGS) entry which is preliminary data.</text>
</comment>
<dbReference type="EMBL" id="BGZK01001104">
    <property type="protein sequence ID" value="GBP71328.1"/>
    <property type="molecule type" value="Genomic_DNA"/>
</dbReference>
<organism evidence="1 2">
    <name type="scientific">Eumeta variegata</name>
    <name type="common">Bagworm moth</name>
    <name type="synonym">Eumeta japonica</name>
    <dbReference type="NCBI Taxonomy" id="151549"/>
    <lineage>
        <taxon>Eukaryota</taxon>
        <taxon>Metazoa</taxon>
        <taxon>Ecdysozoa</taxon>
        <taxon>Arthropoda</taxon>
        <taxon>Hexapoda</taxon>
        <taxon>Insecta</taxon>
        <taxon>Pterygota</taxon>
        <taxon>Neoptera</taxon>
        <taxon>Endopterygota</taxon>
        <taxon>Lepidoptera</taxon>
        <taxon>Glossata</taxon>
        <taxon>Ditrysia</taxon>
        <taxon>Tineoidea</taxon>
        <taxon>Psychidae</taxon>
        <taxon>Oiketicinae</taxon>
        <taxon>Eumeta</taxon>
    </lineage>
</organism>
<gene>
    <name evidence="1" type="ORF">EVAR_57712_1</name>
</gene>
<evidence type="ECO:0000313" key="2">
    <source>
        <dbReference type="Proteomes" id="UP000299102"/>
    </source>
</evidence>
<protein>
    <submittedName>
        <fullName evidence="1">Uncharacterized protein</fullName>
    </submittedName>
</protein>
<sequence length="91" mass="9872">MEVTTLKLRKCSVRLWRCDSIGRGSSTRAVPAAPHEPGAPAVPHAAHRLQDYKVFVVKIACDDEDSITTLGPSMDVQNSVNDMGILIKEVA</sequence>
<evidence type="ECO:0000313" key="1">
    <source>
        <dbReference type="EMBL" id="GBP71328.1"/>
    </source>
</evidence>
<proteinExistence type="predicted"/>
<reference evidence="1 2" key="1">
    <citation type="journal article" date="2019" name="Commun. Biol.">
        <title>The bagworm genome reveals a unique fibroin gene that provides high tensile strength.</title>
        <authorList>
            <person name="Kono N."/>
            <person name="Nakamura H."/>
            <person name="Ohtoshi R."/>
            <person name="Tomita M."/>
            <person name="Numata K."/>
            <person name="Arakawa K."/>
        </authorList>
    </citation>
    <scope>NUCLEOTIDE SEQUENCE [LARGE SCALE GENOMIC DNA]</scope>
</reference>
<dbReference type="Proteomes" id="UP000299102">
    <property type="component" value="Unassembled WGS sequence"/>
</dbReference>
<name>A0A4C1Y5Y6_EUMVA</name>
<accession>A0A4C1Y5Y6</accession>